<evidence type="ECO:0000256" key="4">
    <source>
        <dbReference type="PROSITE-ProRule" id="PRU00175"/>
    </source>
</evidence>
<name>A0A9D3NPW7_9TELE</name>
<feature type="region of interest" description="Disordered" evidence="5">
    <location>
        <begin position="1"/>
        <end position="50"/>
    </location>
</feature>
<feature type="compositionally biased region" description="Acidic residues" evidence="5">
    <location>
        <begin position="1"/>
        <end position="36"/>
    </location>
</feature>
<dbReference type="OrthoDB" id="8062037at2759"/>
<evidence type="ECO:0000256" key="3">
    <source>
        <dbReference type="ARBA" id="ARBA00022833"/>
    </source>
</evidence>
<keyword evidence="8" id="KW-1185">Reference proteome</keyword>
<sequence>MEKEEDEEEDLFIEWPAEEGQQESAEDEDEDEEKDMETERKSGLSFSRLRVSPDNRRASLPCLAQLSTMHLTHLTQLTHVHTATIAPSPVSMRHRLKGGEARKVPLYQHDQNQDAENVPKPAPSSAVPNVLTVPEKRGRFRSRNVISLSDADSMCLICHDDLCKGGGTVQELHCSHSFHSECIELWLWMKQTCPMCHKHMAVPEPLYWTSAHLKVP</sequence>
<dbReference type="PANTHER" id="PTHR17550">
    <property type="entry name" value="E3 UBIQUITIN-PROTEIN LIGASE TTC3"/>
    <property type="match status" value="1"/>
</dbReference>
<evidence type="ECO:0000313" key="7">
    <source>
        <dbReference type="EMBL" id="KAG7326918.1"/>
    </source>
</evidence>
<dbReference type="PROSITE" id="PS50089">
    <property type="entry name" value="ZF_RING_2"/>
    <property type="match status" value="1"/>
</dbReference>
<keyword evidence="3" id="KW-0862">Zinc</keyword>
<proteinExistence type="predicted"/>
<reference evidence="7 8" key="1">
    <citation type="submission" date="2021-06" db="EMBL/GenBank/DDBJ databases">
        <title>Chromosome-level genome assembly of the red-tail catfish (Hemibagrus wyckioides).</title>
        <authorList>
            <person name="Shao F."/>
        </authorList>
    </citation>
    <scope>NUCLEOTIDE SEQUENCE [LARGE SCALE GENOMIC DNA]</scope>
    <source>
        <strain evidence="7">EC202008001</strain>
        <tissue evidence="7">Blood</tissue>
    </source>
</reference>
<accession>A0A9D3NPW7</accession>
<feature type="domain" description="RING-type" evidence="6">
    <location>
        <begin position="155"/>
        <end position="197"/>
    </location>
</feature>
<evidence type="ECO:0000256" key="5">
    <source>
        <dbReference type="SAM" id="MobiDB-lite"/>
    </source>
</evidence>
<dbReference type="InterPro" id="IPR013083">
    <property type="entry name" value="Znf_RING/FYVE/PHD"/>
</dbReference>
<keyword evidence="2 4" id="KW-0863">Zinc-finger</keyword>
<dbReference type="PANTHER" id="PTHR17550:SF7">
    <property type="entry name" value="RNA-BINDING PROTEIN 44"/>
    <property type="match status" value="1"/>
</dbReference>
<protein>
    <recommendedName>
        <fullName evidence="6">RING-type domain-containing protein</fullName>
    </recommendedName>
</protein>
<gene>
    <name evidence="7" type="ORF">KOW79_010319</name>
</gene>
<keyword evidence="1" id="KW-0479">Metal-binding</keyword>
<dbReference type="Proteomes" id="UP000824219">
    <property type="component" value="Linkage Group LG11"/>
</dbReference>
<evidence type="ECO:0000256" key="1">
    <source>
        <dbReference type="ARBA" id="ARBA00022723"/>
    </source>
</evidence>
<dbReference type="SMART" id="SM00184">
    <property type="entry name" value="RING"/>
    <property type="match status" value="1"/>
</dbReference>
<dbReference type="AlphaFoldDB" id="A0A9D3NPW7"/>
<dbReference type="GO" id="GO:0008270">
    <property type="term" value="F:zinc ion binding"/>
    <property type="evidence" value="ECO:0007669"/>
    <property type="project" value="UniProtKB-KW"/>
</dbReference>
<comment type="caution">
    <text evidence="7">The sequence shown here is derived from an EMBL/GenBank/DDBJ whole genome shotgun (WGS) entry which is preliminary data.</text>
</comment>
<evidence type="ECO:0000256" key="2">
    <source>
        <dbReference type="ARBA" id="ARBA00022771"/>
    </source>
</evidence>
<dbReference type="SUPFAM" id="SSF57850">
    <property type="entry name" value="RING/U-box"/>
    <property type="match status" value="1"/>
</dbReference>
<dbReference type="Pfam" id="PF13639">
    <property type="entry name" value="zf-RING_2"/>
    <property type="match status" value="1"/>
</dbReference>
<evidence type="ECO:0000313" key="8">
    <source>
        <dbReference type="Proteomes" id="UP000824219"/>
    </source>
</evidence>
<organism evidence="7 8">
    <name type="scientific">Hemibagrus wyckioides</name>
    <dbReference type="NCBI Taxonomy" id="337641"/>
    <lineage>
        <taxon>Eukaryota</taxon>
        <taxon>Metazoa</taxon>
        <taxon>Chordata</taxon>
        <taxon>Craniata</taxon>
        <taxon>Vertebrata</taxon>
        <taxon>Euteleostomi</taxon>
        <taxon>Actinopterygii</taxon>
        <taxon>Neopterygii</taxon>
        <taxon>Teleostei</taxon>
        <taxon>Ostariophysi</taxon>
        <taxon>Siluriformes</taxon>
        <taxon>Bagridae</taxon>
        <taxon>Hemibagrus</taxon>
    </lineage>
</organism>
<dbReference type="Gene3D" id="3.30.40.10">
    <property type="entry name" value="Zinc/RING finger domain, C3HC4 (zinc finger)"/>
    <property type="match status" value="1"/>
</dbReference>
<dbReference type="EMBL" id="JAHKSW010000011">
    <property type="protein sequence ID" value="KAG7326918.1"/>
    <property type="molecule type" value="Genomic_DNA"/>
</dbReference>
<dbReference type="InterPro" id="IPR001841">
    <property type="entry name" value="Znf_RING"/>
</dbReference>
<evidence type="ECO:0000259" key="6">
    <source>
        <dbReference type="PROSITE" id="PS50089"/>
    </source>
</evidence>